<evidence type="ECO:0000313" key="11">
    <source>
        <dbReference type="Proteomes" id="UP000019450"/>
    </source>
</evidence>
<dbReference type="CDD" id="cd08646">
    <property type="entry name" value="FMT_core_Met-tRNA-FMT_N"/>
    <property type="match status" value="1"/>
</dbReference>
<dbReference type="SUPFAM" id="SSF53328">
    <property type="entry name" value="Formyltransferase"/>
    <property type="match status" value="1"/>
</dbReference>
<evidence type="ECO:0000256" key="2">
    <source>
        <dbReference type="ARBA" id="ARBA00010699"/>
    </source>
</evidence>
<dbReference type="SUPFAM" id="SSF50486">
    <property type="entry name" value="FMT C-terminal domain-like"/>
    <property type="match status" value="1"/>
</dbReference>
<organism evidence="10 11">
    <name type="scientific">Candidatus Hepatoplasma crinochetorum Av</name>
    <dbReference type="NCBI Taxonomy" id="1427984"/>
    <lineage>
        <taxon>Bacteria</taxon>
        <taxon>Bacillati</taxon>
        <taxon>Mycoplasmatota</taxon>
        <taxon>Mollicutes</taxon>
        <taxon>Candidatus Hepatoplasmataceae</taxon>
        <taxon>Candidatus Hepatoplasma</taxon>
    </lineage>
</organism>
<dbReference type="HOGENOM" id="CLU_033347_1_1_14"/>
<dbReference type="InterPro" id="IPR011034">
    <property type="entry name" value="Formyl_transferase-like_C_sf"/>
</dbReference>
<dbReference type="KEGG" id="hcr:X271_00372"/>
<dbReference type="Gene3D" id="3.10.25.10">
    <property type="entry name" value="Formyl transferase, C-terminal domain"/>
    <property type="match status" value="1"/>
</dbReference>
<dbReference type="NCBIfam" id="TIGR00460">
    <property type="entry name" value="fmt"/>
    <property type="match status" value="1"/>
</dbReference>
<dbReference type="InterPro" id="IPR041711">
    <property type="entry name" value="Met-tRNA-FMT_N"/>
</dbReference>
<dbReference type="GO" id="GO:0005829">
    <property type="term" value="C:cytosol"/>
    <property type="evidence" value="ECO:0007669"/>
    <property type="project" value="TreeGrafter"/>
</dbReference>
<accession>W8GFX9</accession>
<dbReference type="Gene3D" id="3.40.50.170">
    <property type="entry name" value="Formyl transferase, N-terminal domain"/>
    <property type="match status" value="1"/>
</dbReference>
<dbReference type="PANTHER" id="PTHR11138">
    <property type="entry name" value="METHIONYL-TRNA FORMYLTRANSFERASE"/>
    <property type="match status" value="1"/>
</dbReference>
<dbReference type="EC" id="2.1.2.9" evidence="3"/>
<evidence type="ECO:0000256" key="3">
    <source>
        <dbReference type="ARBA" id="ARBA00012261"/>
    </source>
</evidence>
<keyword evidence="11" id="KW-1185">Reference proteome</keyword>
<dbReference type="Proteomes" id="UP000019450">
    <property type="component" value="Chromosome"/>
</dbReference>
<evidence type="ECO:0000256" key="6">
    <source>
        <dbReference type="ARBA" id="ARBA00022917"/>
    </source>
</evidence>
<dbReference type="STRING" id="1427984.X271_00372"/>
<feature type="domain" description="Formyl transferase N-terminal" evidence="8">
    <location>
        <begin position="5"/>
        <end position="172"/>
    </location>
</feature>
<name>W8GFX9_9MOLU</name>
<comment type="similarity">
    <text evidence="2">Belongs to the Fmt family.</text>
</comment>
<evidence type="ECO:0000256" key="7">
    <source>
        <dbReference type="ARBA" id="ARBA00048558"/>
    </source>
</evidence>
<evidence type="ECO:0000256" key="5">
    <source>
        <dbReference type="ARBA" id="ARBA00022679"/>
    </source>
</evidence>
<keyword evidence="5 10" id="KW-0808">Transferase</keyword>
<dbReference type="InterPro" id="IPR036477">
    <property type="entry name" value="Formyl_transf_N_sf"/>
</dbReference>
<evidence type="ECO:0000256" key="1">
    <source>
        <dbReference type="ARBA" id="ARBA00002606"/>
    </source>
</evidence>
<dbReference type="CDD" id="cd08704">
    <property type="entry name" value="Met_tRNA_FMT_C"/>
    <property type="match status" value="1"/>
</dbReference>
<dbReference type="OrthoDB" id="9802815at2"/>
<comment type="catalytic activity">
    <reaction evidence="7">
        <text>L-methionyl-tRNA(fMet) + (6R)-10-formyltetrahydrofolate = N-formyl-L-methionyl-tRNA(fMet) + (6S)-5,6,7,8-tetrahydrofolate + H(+)</text>
        <dbReference type="Rhea" id="RHEA:24380"/>
        <dbReference type="Rhea" id="RHEA-COMP:9952"/>
        <dbReference type="Rhea" id="RHEA-COMP:9953"/>
        <dbReference type="ChEBI" id="CHEBI:15378"/>
        <dbReference type="ChEBI" id="CHEBI:57453"/>
        <dbReference type="ChEBI" id="CHEBI:78530"/>
        <dbReference type="ChEBI" id="CHEBI:78844"/>
        <dbReference type="ChEBI" id="CHEBI:195366"/>
        <dbReference type="EC" id="2.1.2.9"/>
    </reaction>
</comment>
<feature type="domain" description="Formyl transferase C-terminal" evidence="9">
    <location>
        <begin position="206"/>
        <end position="306"/>
    </location>
</feature>
<dbReference type="Pfam" id="PF00551">
    <property type="entry name" value="Formyl_trans_N"/>
    <property type="match status" value="1"/>
</dbReference>
<dbReference type="InterPro" id="IPR002376">
    <property type="entry name" value="Formyl_transf_N"/>
</dbReference>
<dbReference type="PANTHER" id="PTHR11138:SF5">
    <property type="entry name" value="METHIONYL-TRNA FORMYLTRANSFERASE, MITOCHONDRIAL"/>
    <property type="match status" value="1"/>
</dbReference>
<evidence type="ECO:0000256" key="4">
    <source>
        <dbReference type="ARBA" id="ARBA00016014"/>
    </source>
</evidence>
<sequence length="311" mass="35647">MNNIKILFLGNSDISLSVLKPLIDAKQFEIIGVVTTKDQKVGRSHSELIPSPVALFAKEHNLNVIKTESINKDINKIKDLNFDLLITCSFGQILSKQILKLAKKDSLNIHTSLLPKGRGANPIQRAILEGEKETGFTLMEMIEEMDAGDYFYQKKLPITIFDTYKTLEDKIYLLITNNIIDVLNKFVDDKLIRIKQDKNKVSFWKKILPEEQIIDFNLKSIDIYNKIRALNPKPKAKLIFKNQEIFVLEANYQLLKKKQIKKAPGTFLKINKEGIFFQTIDGEIIFKRIIIPGKKIQSAKEILNGNSLFKN</sequence>
<dbReference type="AlphaFoldDB" id="W8GFX9"/>
<reference evidence="10 11" key="1">
    <citation type="journal article" date="2014" name="Genome Biol. Evol.">
        <title>Phylogenomics of "Candidatus Hepatoplasma crinochetorum," a Lineage of Mollicutes Associated with Noninsect Arthropods.</title>
        <authorList>
            <person name="Leclercq S."/>
            <person name="Dittmer J."/>
            <person name="Bouchon D."/>
            <person name="Cordaux R."/>
        </authorList>
    </citation>
    <scope>NUCLEOTIDE SEQUENCE [LARGE SCALE GENOMIC DNA]</scope>
    <source>
        <strain evidence="10 11">Av</strain>
    </source>
</reference>
<dbReference type="eggNOG" id="COG0223">
    <property type="taxonomic scope" value="Bacteria"/>
</dbReference>
<evidence type="ECO:0000313" key="10">
    <source>
        <dbReference type="EMBL" id="AHK22478.1"/>
    </source>
</evidence>
<gene>
    <name evidence="10" type="primary">fmt</name>
    <name evidence="10" type="ORF">X271_00372</name>
</gene>
<dbReference type="Pfam" id="PF02911">
    <property type="entry name" value="Formyl_trans_C"/>
    <property type="match status" value="1"/>
</dbReference>
<dbReference type="InterPro" id="IPR005793">
    <property type="entry name" value="Formyl_trans_C"/>
</dbReference>
<dbReference type="InterPro" id="IPR044135">
    <property type="entry name" value="Met-tRNA-FMT_C"/>
</dbReference>
<dbReference type="EMBL" id="CP006932">
    <property type="protein sequence ID" value="AHK22478.1"/>
    <property type="molecule type" value="Genomic_DNA"/>
</dbReference>
<dbReference type="InterPro" id="IPR005794">
    <property type="entry name" value="Fmt"/>
</dbReference>
<dbReference type="RefSeq" id="WP_025208771.1">
    <property type="nucleotide sequence ID" value="NZ_CP006932.1"/>
</dbReference>
<dbReference type="InterPro" id="IPR037022">
    <property type="entry name" value="Formyl_trans_C_sf"/>
</dbReference>
<comment type="function">
    <text evidence="1">Attaches a formyl group to the free amino group of methionyl-tRNA(fMet). The formyl group appears to play a dual role in the initiator identity of N-formylmethionyl-tRNA by promoting its recognition by IF2 and preventing the misappropriation of this tRNA by the elongation apparatus.</text>
</comment>
<evidence type="ECO:0000259" key="9">
    <source>
        <dbReference type="Pfam" id="PF02911"/>
    </source>
</evidence>
<protein>
    <recommendedName>
        <fullName evidence="4">Methionyl-tRNA formyltransferase</fullName>
        <ecNumber evidence="3">2.1.2.9</ecNumber>
    </recommendedName>
</protein>
<dbReference type="GO" id="GO:0004479">
    <property type="term" value="F:methionyl-tRNA formyltransferase activity"/>
    <property type="evidence" value="ECO:0007669"/>
    <property type="project" value="UniProtKB-EC"/>
</dbReference>
<proteinExistence type="inferred from homology"/>
<evidence type="ECO:0000259" key="8">
    <source>
        <dbReference type="Pfam" id="PF00551"/>
    </source>
</evidence>
<keyword evidence="6" id="KW-0648">Protein biosynthesis</keyword>